<dbReference type="EMBL" id="PYVN01000011">
    <property type="protein sequence ID" value="PTB86587.1"/>
    <property type="molecule type" value="Genomic_DNA"/>
</dbReference>
<dbReference type="AlphaFoldDB" id="A0A2T4CYF1"/>
<dbReference type="PANTHER" id="PTHR43832:SF1">
    <property type="entry name" value="S-ADENOSYL-L-METHIONINE-DEPENDENT METHYLTRANSFERASES SUPERFAMILY PROTEIN"/>
    <property type="match status" value="1"/>
</dbReference>
<dbReference type="SUPFAM" id="SSF53335">
    <property type="entry name" value="S-adenosyl-L-methionine-dependent methyltransferases"/>
    <property type="match status" value="1"/>
</dbReference>
<dbReference type="Gene3D" id="3.40.50.150">
    <property type="entry name" value="Vaccinia Virus protein VP39"/>
    <property type="match status" value="1"/>
</dbReference>
<dbReference type="Pfam" id="PF02353">
    <property type="entry name" value="CMAS"/>
    <property type="match status" value="1"/>
</dbReference>
<organism evidence="1">
    <name type="scientific">Pseudidiomarina aestuarii</name>
    <dbReference type="NCBI Taxonomy" id="624146"/>
    <lineage>
        <taxon>Bacteria</taxon>
        <taxon>Pseudomonadati</taxon>
        <taxon>Pseudomonadota</taxon>
        <taxon>Gammaproteobacteria</taxon>
        <taxon>Alteromonadales</taxon>
        <taxon>Idiomarinaceae</taxon>
        <taxon>Pseudidiomarina</taxon>
    </lineage>
</organism>
<keyword evidence="1" id="KW-0808">Transferase</keyword>
<name>A0A2T4CYF1_9GAMM</name>
<feature type="non-terminal residue" evidence="1">
    <location>
        <position position="152"/>
    </location>
</feature>
<proteinExistence type="predicted"/>
<accession>A0A2T4CYF1</accession>
<dbReference type="PANTHER" id="PTHR43832">
    <property type="match status" value="1"/>
</dbReference>
<keyword evidence="1" id="KW-0489">Methyltransferase</keyword>
<reference evidence="1" key="1">
    <citation type="submission" date="2018-03" db="EMBL/GenBank/DDBJ databases">
        <title>Cross-interface Injection: A General Nanoliter Liquid Handling Method Applied to Single Cells Genome Amplification Automated Nanoliter Liquid Handling Applied to Single Cell Multiple Displacement Amplification.</title>
        <authorList>
            <person name="Yun J."/>
            <person name="Xu P."/>
            <person name="Xu J."/>
            <person name="Dai X."/>
            <person name="Wang Y."/>
            <person name="Zheng X."/>
            <person name="Cao C."/>
            <person name="Yi Q."/>
            <person name="Zhu Y."/>
            <person name="Wang L."/>
            <person name="Dong Z."/>
            <person name="Huang Y."/>
            <person name="Huang L."/>
            <person name="Du W."/>
        </authorList>
    </citation>
    <scope>NUCLEOTIDE SEQUENCE [LARGE SCALE GENOMIC DNA]</scope>
    <source>
        <strain evidence="1">Z-D3-2</strain>
    </source>
</reference>
<comment type="caution">
    <text evidence="1">The sequence shown here is derived from an EMBL/GenBank/DDBJ whole genome shotgun (WGS) entry which is preliminary data.</text>
</comment>
<dbReference type="InterPro" id="IPR029063">
    <property type="entry name" value="SAM-dependent_MTases_sf"/>
</dbReference>
<dbReference type="GO" id="GO:0032259">
    <property type="term" value="P:methylation"/>
    <property type="evidence" value="ECO:0007669"/>
    <property type="project" value="UniProtKB-KW"/>
</dbReference>
<dbReference type="GO" id="GO:0008168">
    <property type="term" value="F:methyltransferase activity"/>
    <property type="evidence" value="ECO:0007669"/>
    <property type="project" value="UniProtKB-KW"/>
</dbReference>
<protein>
    <submittedName>
        <fullName evidence="1">SAM-dependent methyltransferase</fullName>
    </submittedName>
</protein>
<gene>
    <name evidence="1" type="ORF">C9940_01855</name>
</gene>
<evidence type="ECO:0000313" key="1">
    <source>
        <dbReference type="EMBL" id="PTB86587.1"/>
    </source>
</evidence>
<sequence length="152" mass="17374">MSLITIAEKGLVPDMLVRVGIRRLLKQRLQDENAYDPEAASEIKNQCMEMLRNSPIAIETQAANEQHYEVPAEFYQLSLGKHLKYSGCWWDDYTLSLDQAEKAMLDIYLERGDFKNGQDILELGCGWGSLTLYMAERFPYSRITAVSNSNSQ</sequence>